<feature type="domain" description="Ketosynthase family 3 (KS3)" evidence="6">
    <location>
        <begin position="11"/>
        <end position="489"/>
    </location>
</feature>
<evidence type="ECO:0000256" key="2">
    <source>
        <dbReference type="ARBA" id="ARBA00013191"/>
    </source>
</evidence>
<keyword evidence="3 4" id="KW-0808">Transferase</keyword>
<evidence type="ECO:0000256" key="4">
    <source>
        <dbReference type="RuleBase" id="RU003694"/>
    </source>
</evidence>
<reference evidence="7" key="1">
    <citation type="journal article" date="2013" name="PLoS ONE">
        <title>Biosynthesis of vitamins and cofactors in bacterium-harbouring trypanosomatids depends on the symbiotic association as revealed by genomic analyses.</title>
        <authorList>
            <person name="Klein C.C."/>
            <person name="Alves J.M."/>
            <person name="Serrano M.G."/>
            <person name="Buck G.A."/>
            <person name="Vasconcelos A.T."/>
            <person name="Sagot M.F."/>
            <person name="Teixeira M.M."/>
            <person name="Camargo E.P."/>
            <person name="Motta M.C."/>
        </authorList>
    </citation>
    <scope>NUCLEOTIDE SEQUENCE</scope>
    <source>
        <strain evidence="7">TCC037E</strain>
    </source>
</reference>
<dbReference type="Gene3D" id="3.40.47.10">
    <property type="match status" value="1"/>
</dbReference>
<dbReference type="PROSITE" id="PS52004">
    <property type="entry name" value="KS3_2"/>
    <property type="match status" value="1"/>
</dbReference>
<name>T1YUN5_9TRYP</name>
<evidence type="ECO:0000256" key="5">
    <source>
        <dbReference type="SAM" id="MobiDB-lite"/>
    </source>
</evidence>
<dbReference type="SUPFAM" id="SSF53901">
    <property type="entry name" value="Thiolase-like"/>
    <property type="match status" value="2"/>
</dbReference>
<feature type="region of interest" description="Disordered" evidence="5">
    <location>
        <begin position="86"/>
        <end position="110"/>
    </location>
</feature>
<keyword evidence="7" id="KW-0012">Acyltransferase</keyword>
<evidence type="ECO:0000256" key="3">
    <source>
        <dbReference type="ARBA" id="ARBA00022679"/>
    </source>
</evidence>
<dbReference type="InterPro" id="IPR014030">
    <property type="entry name" value="Ketoacyl_synth_N"/>
</dbReference>
<feature type="compositionally biased region" description="Low complexity" evidence="5">
    <location>
        <begin position="97"/>
        <end position="110"/>
    </location>
</feature>
<dbReference type="GO" id="GO:0004315">
    <property type="term" value="F:3-oxoacyl-[acyl-carrier-protein] synthase activity"/>
    <property type="evidence" value="ECO:0007669"/>
    <property type="project" value="UniProtKB-EC"/>
</dbReference>
<protein>
    <recommendedName>
        <fullName evidence="2">beta-ketoacyl-[acyl-carrier-protein] synthase I</fullName>
        <ecNumber evidence="2">2.3.1.41</ecNumber>
    </recommendedName>
</protein>
<dbReference type="Pfam" id="PF02801">
    <property type="entry name" value="Ketoacyl-synt_C"/>
    <property type="match status" value="1"/>
</dbReference>
<accession>T1YUN5</accession>
<comment type="similarity">
    <text evidence="1 4">Belongs to the thiolase-like superfamily. Beta-ketoacyl-ACP synthases family.</text>
</comment>
<dbReference type="InterPro" id="IPR016039">
    <property type="entry name" value="Thiolase-like"/>
</dbReference>
<organism evidence="7">
    <name type="scientific">Crithidia acanthocephali</name>
    <dbReference type="NCBI Taxonomy" id="59798"/>
    <lineage>
        <taxon>Eukaryota</taxon>
        <taxon>Discoba</taxon>
        <taxon>Euglenozoa</taxon>
        <taxon>Kinetoplastea</taxon>
        <taxon>Metakinetoplastina</taxon>
        <taxon>Trypanosomatida</taxon>
        <taxon>Trypanosomatidae</taxon>
        <taxon>Leishmaniinae</taxon>
        <taxon>Crithidia</taxon>
    </lineage>
</organism>
<dbReference type="Pfam" id="PF00109">
    <property type="entry name" value="ketoacyl-synt"/>
    <property type="match status" value="1"/>
</dbReference>
<sequence length="490" mass="50292">MGFGALPARTPRRVVVTGIGMVTPLGLTTLDTWAAVCRGQSGIRALRDAPYFLPTFLQNDRALSAEAKQQALEKLVQAMPCQVAASIAAPPPPPPSSSSSPSKAASDPFAATNAEPRSFKFCSRAVDEALHDAALLSTHTVHGKPVQEVHLTDAQRDRCGVNIGMGIPSLADTTDVSAYLTGDAIAHPHGRVHYNKVHPLFVPKILGNMAAGNTAIRHQLRGPIGSSVAACATGAHCIGEAAAWIREGRADVMVCGATEACITPVSVAGFSRMRALCTACNDAPASASRPFDTSRAGFVMGEGAGILILEELEHAVARAAPRLYAELRGFGVSCDAHHVAAPHPEGLGARHCIQEALADGGQVPAAAVQYVNAHATGTIGDEVELAAIHHALRPAVEGKSLYVSSAKGGLGHLLGAAGSVEAGLAVMALHNQSAPPTANLASPCLTAEQQAAGLVCVQGSAAQPLTSCEAVISTSFGFGGINTALLFTQV</sequence>
<evidence type="ECO:0000256" key="1">
    <source>
        <dbReference type="ARBA" id="ARBA00008467"/>
    </source>
</evidence>
<dbReference type="PANTHER" id="PTHR11712">
    <property type="entry name" value="POLYKETIDE SYNTHASE-RELATED"/>
    <property type="match status" value="1"/>
</dbReference>
<dbReference type="PANTHER" id="PTHR11712:SF336">
    <property type="entry name" value="3-OXOACYL-[ACYL-CARRIER-PROTEIN] SYNTHASE, MITOCHONDRIAL"/>
    <property type="match status" value="1"/>
</dbReference>
<evidence type="ECO:0000259" key="6">
    <source>
        <dbReference type="PROSITE" id="PS52004"/>
    </source>
</evidence>
<dbReference type="SMART" id="SM00825">
    <property type="entry name" value="PKS_KS"/>
    <property type="match status" value="1"/>
</dbReference>
<dbReference type="CDD" id="cd00834">
    <property type="entry name" value="KAS_I_II"/>
    <property type="match status" value="1"/>
</dbReference>
<proteinExistence type="inferred from homology"/>
<dbReference type="FunFam" id="3.40.47.10:FF:000081">
    <property type="entry name" value="3-oxoacyl-[acyl-carrier-protein] synthase 2"/>
    <property type="match status" value="1"/>
</dbReference>
<dbReference type="EMBL" id="KF160182">
    <property type="protein sequence ID" value="AGU68159.1"/>
    <property type="molecule type" value="Genomic_DNA"/>
</dbReference>
<evidence type="ECO:0000313" key="7">
    <source>
        <dbReference type="EMBL" id="AGU68159.1"/>
    </source>
</evidence>
<dbReference type="EC" id="2.3.1.41" evidence="2"/>
<dbReference type="InterPro" id="IPR020841">
    <property type="entry name" value="PKS_Beta-ketoAc_synthase_dom"/>
</dbReference>
<dbReference type="InterPro" id="IPR000794">
    <property type="entry name" value="Beta-ketoacyl_synthase"/>
</dbReference>
<dbReference type="InterPro" id="IPR014031">
    <property type="entry name" value="Ketoacyl_synth_C"/>
</dbReference>
<dbReference type="GO" id="GO:0006633">
    <property type="term" value="P:fatty acid biosynthetic process"/>
    <property type="evidence" value="ECO:0007669"/>
    <property type="project" value="TreeGrafter"/>
</dbReference>
<dbReference type="GO" id="GO:0005739">
    <property type="term" value="C:mitochondrion"/>
    <property type="evidence" value="ECO:0007669"/>
    <property type="project" value="TreeGrafter"/>
</dbReference>
<dbReference type="AlphaFoldDB" id="T1YUN5"/>